<evidence type="ECO:0000256" key="1">
    <source>
        <dbReference type="ARBA" id="ARBA00022553"/>
    </source>
</evidence>
<evidence type="ECO:0000256" key="4">
    <source>
        <dbReference type="SAM" id="Phobius"/>
    </source>
</evidence>
<dbReference type="InterPro" id="IPR039506">
    <property type="entry name" value="SPOB_a"/>
</dbReference>
<evidence type="ECO:0000256" key="3">
    <source>
        <dbReference type="ARBA" id="ARBA00022777"/>
    </source>
</evidence>
<dbReference type="Gene3D" id="1.10.287.130">
    <property type="match status" value="1"/>
</dbReference>
<feature type="domain" description="SpoOB alpha-helical" evidence="5">
    <location>
        <begin position="68"/>
        <end position="120"/>
    </location>
</feature>
<evidence type="ECO:0000259" key="5">
    <source>
        <dbReference type="Pfam" id="PF14689"/>
    </source>
</evidence>
<proteinExistence type="predicted"/>
<dbReference type="EMBL" id="RHLK01000003">
    <property type="protein sequence ID" value="MVO99670.1"/>
    <property type="molecule type" value="Genomic_DNA"/>
</dbReference>
<keyword evidence="2" id="KW-0808">Transferase</keyword>
<dbReference type="Pfam" id="PF14689">
    <property type="entry name" value="SPOB_a"/>
    <property type="match status" value="1"/>
</dbReference>
<dbReference type="RefSeq" id="WP_157334757.1">
    <property type="nucleotide sequence ID" value="NZ_RHLK01000003.1"/>
</dbReference>
<evidence type="ECO:0000256" key="2">
    <source>
        <dbReference type="ARBA" id="ARBA00022679"/>
    </source>
</evidence>
<name>A0A7X3FH34_9BACL</name>
<accession>A0A7X3FH34</accession>
<keyword evidence="4" id="KW-0812">Transmembrane</keyword>
<feature type="transmembrane region" description="Helical" evidence="4">
    <location>
        <begin position="30"/>
        <end position="46"/>
    </location>
</feature>
<protein>
    <recommendedName>
        <fullName evidence="5">SpoOB alpha-helical domain-containing protein</fullName>
    </recommendedName>
</protein>
<dbReference type="Proteomes" id="UP000490800">
    <property type="component" value="Unassembled WGS sequence"/>
</dbReference>
<sequence length="256" mass="28625">MKNGTWMLAGLGLLGLTVLAVVPMGALYRLALAVMIAVCGMAVWTLQKRMAELAAEEKRQQENLLAQQKMLHMINHLRHDWMNDIQVLLGYIQLKKYDHLHAVMSNIMGKLQDESHLAKLGDPALIVFLLSCRTGAKHMQLEVELEKEVNLRQLNLNSEAVCRLIPELIEGFKQASAGENEEGSVLNMQIVSEEDSLLLDFVYQGVYARQELQAALEHVVRSGAGRSVSAVVEQSDYQEQEAAFALRLPYQTSVEV</sequence>
<keyword evidence="3" id="KW-0418">Kinase</keyword>
<organism evidence="6 7">
    <name type="scientific">Paenibacillus lutrae</name>
    <dbReference type="NCBI Taxonomy" id="2078573"/>
    <lineage>
        <taxon>Bacteria</taxon>
        <taxon>Bacillati</taxon>
        <taxon>Bacillota</taxon>
        <taxon>Bacilli</taxon>
        <taxon>Bacillales</taxon>
        <taxon>Paenibacillaceae</taxon>
        <taxon>Paenibacillus</taxon>
    </lineage>
</organism>
<dbReference type="GO" id="GO:0000155">
    <property type="term" value="F:phosphorelay sensor kinase activity"/>
    <property type="evidence" value="ECO:0007669"/>
    <property type="project" value="InterPro"/>
</dbReference>
<dbReference type="InterPro" id="IPR016120">
    <property type="entry name" value="Sig_transdc_His_kin_SpoOB"/>
</dbReference>
<dbReference type="OrthoDB" id="2375606at2"/>
<keyword evidence="7" id="KW-1185">Reference proteome</keyword>
<evidence type="ECO:0000313" key="7">
    <source>
        <dbReference type="Proteomes" id="UP000490800"/>
    </source>
</evidence>
<dbReference type="AlphaFoldDB" id="A0A7X3FH34"/>
<comment type="caution">
    <text evidence="6">The sequence shown here is derived from an EMBL/GenBank/DDBJ whole genome shotgun (WGS) entry which is preliminary data.</text>
</comment>
<gene>
    <name evidence="6" type="ORF">EDM21_09015</name>
</gene>
<evidence type="ECO:0000313" key="6">
    <source>
        <dbReference type="EMBL" id="MVO99670.1"/>
    </source>
</evidence>
<reference evidence="6 7" key="1">
    <citation type="journal article" date="2019" name="Microorganisms">
        <title>Paenibacillus lutrae sp. nov., A Chitinolytic Species Isolated from A River Otter in Castril Natural Park, Granada, Spain.</title>
        <authorList>
            <person name="Rodriguez M."/>
            <person name="Reina J.C."/>
            <person name="Bejar V."/>
            <person name="Llamas I."/>
        </authorList>
    </citation>
    <scope>NUCLEOTIDE SEQUENCE [LARGE SCALE GENOMIC DNA]</scope>
    <source>
        <strain evidence="6 7">N10</strain>
    </source>
</reference>
<keyword evidence="4" id="KW-0472">Membrane</keyword>
<keyword evidence="1" id="KW-0597">Phosphoprotein</keyword>
<keyword evidence="4" id="KW-1133">Transmembrane helix</keyword>
<dbReference type="SUPFAM" id="SSF55890">
    <property type="entry name" value="Sporulation response regulatory protein Spo0B"/>
    <property type="match status" value="1"/>
</dbReference>